<dbReference type="Proteomes" id="UP000288859">
    <property type="component" value="Unassembled WGS sequence"/>
</dbReference>
<dbReference type="InterPro" id="IPR052761">
    <property type="entry name" value="Fungal_Detox/Toxin_TFs"/>
</dbReference>
<feature type="region of interest" description="Disordered" evidence="2">
    <location>
        <begin position="1"/>
        <end position="53"/>
    </location>
</feature>
<feature type="domain" description="Xylanolytic transcriptional activator regulatory" evidence="3">
    <location>
        <begin position="214"/>
        <end position="286"/>
    </location>
</feature>
<proteinExistence type="predicted"/>
<evidence type="ECO:0000256" key="1">
    <source>
        <dbReference type="ARBA" id="ARBA00023242"/>
    </source>
</evidence>
<dbReference type="GO" id="GO:0006351">
    <property type="term" value="P:DNA-templated transcription"/>
    <property type="evidence" value="ECO:0007669"/>
    <property type="project" value="InterPro"/>
</dbReference>
<dbReference type="PANTHER" id="PTHR47425:SF3">
    <property type="entry name" value="ZN(II)2CYS6 TRANSCRIPTION FACTOR (EUROFUNG)"/>
    <property type="match status" value="1"/>
</dbReference>
<evidence type="ECO:0000313" key="5">
    <source>
        <dbReference type="Proteomes" id="UP000288859"/>
    </source>
</evidence>
<dbReference type="VEuPathDB" id="FungiDB:PV10_02394"/>
<feature type="compositionally biased region" description="Polar residues" evidence="2">
    <location>
        <begin position="23"/>
        <end position="43"/>
    </location>
</feature>
<gene>
    <name evidence="4" type="ORF">B0A52_01340</name>
</gene>
<dbReference type="EMBL" id="NAJM01000003">
    <property type="protein sequence ID" value="RVX75063.1"/>
    <property type="molecule type" value="Genomic_DNA"/>
</dbReference>
<dbReference type="AlphaFoldDB" id="A0A438NH69"/>
<reference evidence="4 5" key="1">
    <citation type="submission" date="2017-03" db="EMBL/GenBank/DDBJ databases">
        <title>Genomes of endolithic fungi from Antarctica.</title>
        <authorList>
            <person name="Coleine C."/>
            <person name="Masonjones S."/>
            <person name="Stajich J.E."/>
        </authorList>
    </citation>
    <scope>NUCLEOTIDE SEQUENCE [LARGE SCALE GENOMIC DNA]</scope>
    <source>
        <strain evidence="4 5">CCFEE 6314</strain>
    </source>
</reference>
<dbReference type="CDD" id="cd12148">
    <property type="entry name" value="fungal_TF_MHR"/>
    <property type="match status" value="1"/>
</dbReference>
<dbReference type="InterPro" id="IPR007219">
    <property type="entry name" value="XnlR_reg_dom"/>
</dbReference>
<comment type="caution">
    <text evidence="4">The sequence shown here is derived from an EMBL/GenBank/DDBJ whole genome shotgun (WGS) entry which is preliminary data.</text>
</comment>
<organism evidence="4 5">
    <name type="scientific">Exophiala mesophila</name>
    <name type="common">Black yeast-like fungus</name>
    <dbReference type="NCBI Taxonomy" id="212818"/>
    <lineage>
        <taxon>Eukaryota</taxon>
        <taxon>Fungi</taxon>
        <taxon>Dikarya</taxon>
        <taxon>Ascomycota</taxon>
        <taxon>Pezizomycotina</taxon>
        <taxon>Eurotiomycetes</taxon>
        <taxon>Chaetothyriomycetidae</taxon>
        <taxon>Chaetothyriales</taxon>
        <taxon>Herpotrichiellaceae</taxon>
        <taxon>Exophiala</taxon>
    </lineage>
</organism>
<dbReference type="GO" id="GO:0008270">
    <property type="term" value="F:zinc ion binding"/>
    <property type="evidence" value="ECO:0007669"/>
    <property type="project" value="InterPro"/>
</dbReference>
<evidence type="ECO:0000256" key="2">
    <source>
        <dbReference type="SAM" id="MobiDB-lite"/>
    </source>
</evidence>
<dbReference type="SMART" id="SM00906">
    <property type="entry name" value="Fungal_trans"/>
    <property type="match status" value="1"/>
</dbReference>
<dbReference type="PANTHER" id="PTHR47425">
    <property type="entry name" value="FARB-RELATED"/>
    <property type="match status" value="1"/>
</dbReference>
<keyword evidence="1" id="KW-0539">Nucleus</keyword>
<dbReference type="GO" id="GO:0003677">
    <property type="term" value="F:DNA binding"/>
    <property type="evidence" value="ECO:0007669"/>
    <property type="project" value="InterPro"/>
</dbReference>
<name>A0A438NH69_EXOME</name>
<evidence type="ECO:0000313" key="4">
    <source>
        <dbReference type="EMBL" id="RVX75063.1"/>
    </source>
</evidence>
<evidence type="ECO:0000259" key="3">
    <source>
        <dbReference type="SMART" id="SM00906"/>
    </source>
</evidence>
<dbReference type="Pfam" id="PF04082">
    <property type="entry name" value="Fungal_trans"/>
    <property type="match status" value="1"/>
</dbReference>
<protein>
    <recommendedName>
        <fullName evidence="3">Xylanolytic transcriptional activator regulatory domain-containing protein</fullName>
    </recommendedName>
</protein>
<accession>A0A438NH69</accession>
<dbReference type="OrthoDB" id="4451586at2759"/>
<sequence>MKDGGLLSNFRIQTPKRPRSSSRDSISQVAATSTHGSWNASSTPGQPPDPPPLWEPGRVSLTTGVAAIDILPAYILPPQREIPEAELQFLISQGALSIPDDELRNQLLRDFIWYSYPYMPVICLEDFLQALEGDGQHRISLILFHAVMFAGSSFVDELYLHQAGFEDRRSARAFFYKKVKLLYDFDWESDRITLMQTIMLHTYWYTTESDQKDPWHWAGICMSLGMTLGLSDKVTYMHEDSKTKKLWRRLWWCCYLRDRALAISARRPMRFRDDQVRISMLHIDDFDLHAPPTRIATVKHAFAVMTYDCRVALAHLCMENIKLSSILGQIMSKLYGLQAFSGTTKGPRMLYSPRTSEFAPRDVNALENELERWTNLLPSKCRVGQDAQSRSPTAELLYMHQATLKLGYLLVTEALYRPLSISRRETTLSTDVLQRRSRPIVKECAVRTAEMVQSLRERDLFRFLPPGAGTCIGVAVASFLAEIKMSGKSMSEIPHQHFQQCIRGLWSLRETWPIADAVCRIVGHMMRAQDVENARVIALQAPPLPMEDGVEETNEPKNVEPRMDADIESLIGPPIQVQDLESGILPGDSIDLDLEAAAQASVSDRSAFGLLDDDEVWSLSNQFPWTLTEFGLYGDFDQGDKDTLLPSGTSRGLESTNHDVNTHDEVVTSGSFDGFY</sequence>